<protein>
    <submittedName>
        <fullName evidence="1">Phenylacetate-coenzyme A ligase</fullName>
        <ecNumber evidence="1">6.2.1.30</ecNumber>
    </submittedName>
</protein>
<dbReference type="EC" id="6.2.1.30" evidence="1"/>
<dbReference type="Gene3D" id="3.40.50.12780">
    <property type="entry name" value="N-terminal domain of ligase-like"/>
    <property type="match status" value="1"/>
</dbReference>
<dbReference type="InterPro" id="IPR042099">
    <property type="entry name" value="ANL_N_sf"/>
</dbReference>
<sequence>MGSVNKLRLLHEARRNQWLKPSELEELQTKKLRSIVKHAYENTEFYHKKFKEAGIYPDDIRTLNDLSKIPFTTKEELKQQKLEARLSKGTNLRKCVVNQTSGSTGIPLVVVFDEAADDFSKAINLRSHIENGLKLRSRWVVFANPYRHHKPLWFQKLKFYHPITMSPFEHMDVLVDKLTKFKPEVLDGYTSSIGQLAEAVKTDDIRGINPKVVFGTSELLDPETRKLVNSVFDVEMIDHFGCVELNRTAWECSEHAGYHIDTDAVVMEFIENGENVSPGEKGEITYTGLYNYCMPLIRYNIGDIGIPSDELCPCGRGLPLMKLIEGRTDSFMHMPDGRTLSPRTWPIILKKFLEIEQFKVIQEKKDLIRVLVVKSTGFSQNTISQIKYDIKEIIGPEVNVNVEIVDEILKENSGKVRCAVSNVKVN</sequence>
<dbReference type="SUPFAM" id="SSF56801">
    <property type="entry name" value="Acetyl-CoA synthetase-like"/>
    <property type="match status" value="1"/>
</dbReference>
<keyword evidence="1" id="KW-0614">Plasmid</keyword>
<dbReference type="KEGG" id="mvc:MSVAZ_0029"/>
<gene>
    <name evidence="1" type="ORF">MSVAZ_0029</name>
</gene>
<dbReference type="EMBL" id="CP009519">
    <property type="protein sequence ID" value="AKB42298.1"/>
    <property type="molecule type" value="Genomic_DNA"/>
</dbReference>
<evidence type="ECO:0000313" key="1">
    <source>
        <dbReference type="EMBL" id="AKB42298.1"/>
    </source>
</evidence>
<dbReference type="AlphaFoldDB" id="A0A0E3Q294"/>
<dbReference type="PATRIC" id="fig|1434123.4.peg.4336"/>
<dbReference type="InterPro" id="IPR053158">
    <property type="entry name" value="CapK_Type1_Caps_Biosynth"/>
</dbReference>
<proteinExistence type="predicted"/>
<keyword evidence="2" id="KW-1185">Reference proteome</keyword>
<geneLocation type="plasmid" evidence="1 2">
    <name>unnamed</name>
</geneLocation>
<accession>A0A0E3Q294</accession>
<reference evidence="1 2" key="1">
    <citation type="submission" date="2014-07" db="EMBL/GenBank/DDBJ databases">
        <title>Methanogenic archaea and the global carbon cycle.</title>
        <authorList>
            <person name="Henriksen J.R."/>
            <person name="Luke J."/>
            <person name="Reinhart S."/>
            <person name="Benedict M.N."/>
            <person name="Youngblut N.D."/>
            <person name="Metcalf M.E."/>
            <person name="Whitaker R.J."/>
            <person name="Metcalf W.W."/>
        </authorList>
    </citation>
    <scope>NUCLEOTIDE SEQUENCE [LARGE SCALE GENOMIC DNA]</scope>
    <source>
        <strain evidence="1 2">Z-761</strain>
        <plasmid evidence="1 2">unnamed</plasmid>
    </source>
</reference>
<dbReference type="PANTHER" id="PTHR36932">
    <property type="entry name" value="CAPSULAR POLYSACCHARIDE BIOSYNTHESIS PROTEIN"/>
    <property type="match status" value="1"/>
</dbReference>
<keyword evidence="1" id="KW-0436">Ligase</keyword>
<dbReference type="HOGENOM" id="CLU_035301_5_2_2"/>
<organism evidence="1 2">
    <name type="scientific">Methanosarcina vacuolata Z-761</name>
    <dbReference type="NCBI Taxonomy" id="1434123"/>
    <lineage>
        <taxon>Archaea</taxon>
        <taxon>Methanobacteriati</taxon>
        <taxon>Methanobacteriota</taxon>
        <taxon>Stenosarchaea group</taxon>
        <taxon>Methanomicrobia</taxon>
        <taxon>Methanosarcinales</taxon>
        <taxon>Methanosarcinaceae</taxon>
        <taxon>Methanosarcina</taxon>
    </lineage>
</organism>
<dbReference type="PANTHER" id="PTHR36932:SF1">
    <property type="entry name" value="CAPSULAR POLYSACCHARIDE BIOSYNTHESIS PROTEIN"/>
    <property type="match status" value="1"/>
</dbReference>
<evidence type="ECO:0000313" key="2">
    <source>
        <dbReference type="Proteomes" id="UP000033096"/>
    </source>
</evidence>
<dbReference type="RefSeq" id="WP_048116521.1">
    <property type="nucleotide sequence ID" value="NZ_CP009519.1"/>
</dbReference>
<dbReference type="GeneID" id="24808372"/>
<dbReference type="Proteomes" id="UP000033096">
    <property type="component" value="Plasmid unnamed"/>
</dbReference>
<name>A0A0E3Q294_9EURY</name>
<dbReference type="GO" id="GO:0047475">
    <property type="term" value="F:phenylacetate-CoA ligase activity"/>
    <property type="evidence" value="ECO:0007669"/>
    <property type="project" value="UniProtKB-EC"/>
</dbReference>